<organism evidence="1">
    <name type="scientific">Tanacetum cinerariifolium</name>
    <name type="common">Dalmatian daisy</name>
    <name type="synonym">Chrysanthemum cinerariifolium</name>
    <dbReference type="NCBI Taxonomy" id="118510"/>
    <lineage>
        <taxon>Eukaryota</taxon>
        <taxon>Viridiplantae</taxon>
        <taxon>Streptophyta</taxon>
        <taxon>Embryophyta</taxon>
        <taxon>Tracheophyta</taxon>
        <taxon>Spermatophyta</taxon>
        <taxon>Magnoliopsida</taxon>
        <taxon>eudicotyledons</taxon>
        <taxon>Gunneridae</taxon>
        <taxon>Pentapetalae</taxon>
        <taxon>asterids</taxon>
        <taxon>campanulids</taxon>
        <taxon>Asterales</taxon>
        <taxon>Asteraceae</taxon>
        <taxon>Asteroideae</taxon>
        <taxon>Anthemideae</taxon>
        <taxon>Anthemidinae</taxon>
        <taxon>Tanacetum</taxon>
    </lineage>
</organism>
<gene>
    <name evidence="1" type="ORF">Tci_923687</name>
</gene>
<feature type="non-terminal residue" evidence="1">
    <location>
        <position position="1"/>
    </location>
</feature>
<evidence type="ECO:0000313" key="1">
    <source>
        <dbReference type="EMBL" id="GFD51718.1"/>
    </source>
</evidence>
<dbReference type="AlphaFoldDB" id="A0A699X1F4"/>
<sequence length="111" mass="11956">VAVMTGDVAAFEAPVQHMAVELGGGAGGFQAMSQRLVATGAVEGAEVEVWQAAFEQVRDVPANRMGIKQQGIAEFVAQSLQLVAQRVVVRRPDLLQIGRAFFLARRFAFLE</sequence>
<feature type="non-terminal residue" evidence="1">
    <location>
        <position position="111"/>
    </location>
</feature>
<dbReference type="EMBL" id="BKCJ011773466">
    <property type="protein sequence ID" value="GFD51718.1"/>
    <property type="molecule type" value="Genomic_DNA"/>
</dbReference>
<reference evidence="1" key="1">
    <citation type="journal article" date="2019" name="Sci. Rep.">
        <title>Draft genome of Tanacetum cinerariifolium, the natural source of mosquito coil.</title>
        <authorList>
            <person name="Yamashiro T."/>
            <person name="Shiraishi A."/>
            <person name="Satake H."/>
            <person name="Nakayama K."/>
        </authorList>
    </citation>
    <scope>NUCLEOTIDE SEQUENCE</scope>
</reference>
<accession>A0A699X1F4</accession>
<proteinExistence type="predicted"/>
<protein>
    <submittedName>
        <fullName evidence="1">Uncharacterized protein</fullName>
    </submittedName>
</protein>
<name>A0A699X1F4_TANCI</name>
<comment type="caution">
    <text evidence="1">The sequence shown here is derived from an EMBL/GenBank/DDBJ whole genome shotgun (WGS) entry which is preliminary data.</text>
</comment>